<evidence type="ECO:0000256" key="3">
    <source>
        <dbReference type="ARBA" id="ARBA00022679"/>
    </source>
</evidence>
<gene>
    <name evidence="5" type="ORF">KL859_28400</name>
</gene>
<evidence type="ECO:0000256" key="1">
    <source>
        <dbReference type="ARBA" id="ARBA00008361"/>
    </source>
</evidence>
<comment type="caution">
    <text evidence="5">The sequence shown here is derived from an EMBL/GenBank/DDBJ whole genome shotgun (WGS) entry which is preliminary data.</text>
</comment>
<dbReference type="GO" id="GO:0008168">
    <property type="term" value="F:methyltransferase activity"/>
    <property type="evidence" value="ECO:0007669"/>
    <property type="project" value="UniProtKB-KW"/>
</dbReference>
<protein>
    <submittedName>
        <fullName evidence="5">Methyltransferase domain-containing protein</fullName>
    </submittedName>
</protein>
<dbReference type="RefSeq" id="WP_214395977.1">
    <property type="nucleotide sequence ID" value="NZ_JAHBOL010000012.1"/>
</dbReference>
<name>A0ABS6HVT1_MYCGD</name>
<comment type="similarity">
    <text evidence="1">Belongs to the methyltransferase superfamily.</text>
</comment>
<feature type="domain" description="Methyltransferase type 11" evidence="4">
    <location>
        <begin position="48"/>
        <end position="136"/>
    </location>
</feature>
<evidence type="ECO:0000256" key="2">
    <source>
        <dbReference type="ARBA" id="ARBA00022603"/>
    </source>
</evidence>
<dbReference type="PANTHER" id="PTHR44942">
    <property type="entry name" value="METHYLTRANSF_11 DOMAIN-CONTAINING PROTEIN"/>
    <property type="match status" value="1"/>
</dbReference>
<reference evidence="5 6" key="1">
    <citation type="submission" date="2021-05" db="EMBL/GenBank/DDBJ databases">
        <title>Draft Genome Sequences of Clinical Respiratory Isolates of Mycobacterium goodii Recovered in Ireland.</title>
        <authorList>
            <person name="Flanagan P.R."/>
            <person name="Mok S."/>
            <person name="Roycroft E."/>
            <person name="Rogers T.R."/>
            <person name="Fitzgibbon M."/>
        </authorList>
    </citation>
    <scope>NUCLEOTIDE SEQUENCE [LARGE SCALE GENOMIC DNA]</scope>
    <source>
        <strain evidence="5 6">14IE55</strain>
    </source>
</reference>
<dbReference type="GO" id="GO:0032259">
    <property type="term" value="P:methylation"/>
    <property type="evidence" value="ECO:0007669"/>
    <property type="project" value="UniProtKB-KW"/>
</dbReference>
<keyword evidence="3" id="KW-0808">Transferase</keyword>
<dbReference type="CDD" id="cd02440">
    <property type="entry name" value="AdoMet_MTases"/>
    <property type="match status" value="1"/>
</dbReference>
<evidence type="ECO:0000259" key="4">
    <source>
        <dbReference type="Pfam" id="PF08241"/>
    </source>
</evidence>
<keyword evidence="2 5" id="KW-0489">Methyltransferase</keyword>
<dbReference type="PANTHER" id="PTHR44942:SF4">
    <property type="entry name" value="METHYLTRANSFERASE TYPE 11 DOMAIN-CONTAINING PROTEIN"/>
    <property type="match status" value="1"/>
</dbReference>
<dbReference type="SUPFAM" id="SSF53335">
    <property type="entry name" value="S-adenosyl-L-methionine-dependent methyltransferases"/>
    <property type="match status" value="1"/>
</dbReference>
<dbReference type="InterPro" id="IPR029063">
    <property type="entry name" value="SAM-dependent_MTases_sf"/>
</dbReference>
<keyword evidence="6" id="KW-1185">Reference proteome</keyword>
<dbReference type="Gene3D" id="3.40.50.150">
    <property type="entry name" value="Vaccinia Virus protein VP39"/>
    <property type="match status" value="1"/>
</dbReference>
<dbReference type="EMBL" id="JAHBOM010000029">
    <property type="protein sequence ID" value="MBU8826782.1"/>
    <property type="molecule type" value="Genomic_DNA"/>
</dbReference>
<dbReference type="InterPro" id="IPR051052">
    <property type="entry name" value="Diverse_substrate_MTase"/>
</dbReference>
<proteinExistence type="inferred from homology"/>
<dbReference type="Proteomes" id="UP000696413">
    <property type="component" value="Unassembled WGS sequence"/>
</dbReference>
<organism evidence="5 6">
    <name type="scientific">Mycolicibacterium goodii</name>
    <name type="common">Mycobacterium goodii</name>
    <dbReference type="NCBI Taxonomy" id="134601"/>
    <lineage>
        <taxon>Bacteria</taxon>
        <taxon>Bacillati</taxon>
        <taxon>Actinomycetota</taxon>
        <taxon>Actinomycetes</taxon>
        <taxon>Mycobacteriales</taxon>
        <taxon>Mycobacteriaceae</taxon>
        <taxon>Mycolicibacterium</taxon>
    </lineage>
</organism>
<evidence type="ECO:0000313" key="5">
    <source>
        <dbReference type="EMBL" id="MBU8826782.1"/>
    </source>
</evidence>
<dbReference type="InterPro" id="IPR013216">
    <property type="entry name" value="Methyltransf_11"/>
</dbReference>
<evidence type="ECO:0000313" key="6">
    <source>
        <dbReference type="Proteomes" id="UP000696413"/>
    </source>
</evidence>
<dbReference type="Pfam" id="PF08241">
    <property type="entry name" value="Methyltransf_11"/>
    <property type="match status" value="1"/>
</dbReference>
<accession>A0ABS6HVT1</accession>
<sequence length="267" mass="29279">MADDISYHTDRTRADSFGGAARDYDRYRPRYPRELIAGLVRPERTSALDVGAGTGIATQQLLAAGAEVLAVEPDPRMAQVARSKGLTVELATFENWDPAGREFDLVVFGSSFHWVEPRQALRKVAAILRPGGVLVLMWNRISPVSPTQSALDAVYSEFLETTDLRAVDPNREAAVSTMIEQGGFTVARRTAVERHHYDTGHWINMACTYSNVLTLPDSTRARLRTRLAQCIGTDGVDAENDAIALVCTPRREPREANPCGGGPTLLQ</sequence>